<dbReference type="AlphaFoldDB" id="A0A101LUT5"/>
<geneLocation type="mitochondrion" evidence="1"/>
<evidence type="ECO:0000313" key="1">
    <source>
        <dbReference type="EMBL" id="KUM45746.1"/>
    </source>
</evidence>
<accession>A0A101LUT5</accession>
<dbReference type="EMBL" id="LKAM01000016">
    <property type="protein sequence ID" value="KUM45746.1"/>
    <property type="molecule type" value="Genomic_DNA"/>
</dbReference>
<proteinExistence type="predicted"/>
<comment type="caution">
    <text evidence="1">The sequence shown here is derived from an EMBL/GenBank/DDBJ whole genome shotgun (WGS) entry which is preliminary data.</text>
</comment>
<keyword evidence="1" id="KW-0496">Mitochondrion</keyword>
<protein>
    <submittedName>
        <fullName evidence="1">Uncharacterized protein</fullName>
    </submittedName>
</protein>
<organism evidence="1">
    <name type="scientific">Picea glauca</name>
    <name type="common">White spruce</name>
    <name type="synonym">Pinus glauca</name>
    <dbReference type="NCBI Taxonomy" id="3330"/>
    <lineage>
        <taxon>Eukaryota</taxon>
        <taxon>Viridiplantae</taxon>
        <taxon>Streptophyta</taxon>
        <taxon>Embryophyta</taxon>
        <taxon>Tracheophyta</taxon>
        <taxon>Spermatophyta</taxon>
        <taxon>Pinopsida</taxon>
        <taxon>Pinidae</taxon>
        <taxon>Conifers I</taxon>
        <taxon>Pinales</taxon>
        <taxon>Pinaceae</taxon>
        <taxon>Picea</taxon>
    </lineage>
</organism>
<name>A0A101LUT5_PICGL</name>
<sequence length="49" mass="5632">MLLVGLLTVLLEQDQLDQLVMQLVAKQLDMEPVDIQLELMQLLRKANNL</sequence>
<reference evidence="1" key="1">
    <citation type="journal article" date="2015" name="Genome Biol. Evol.">
        <title>Organellar Genomes of White Spruce (Picea glauca): Assembly and Annotation.</title>
        <authorList>
            <person name="Jackman S.D."/>
            <person name="Warren R.L."/>
            <person name="Gibb E.A."/>
            <person name="Vandervalk B.P."/>
            <person name="Mohamadi H."/>
            <person name="Chu J."/>
            <person name="Raymond A."/>
            <person name="Pleasance S."/>
            <person name="Coope R."/>
            <person name="Wildung M.R."/>
            <person name="Ritland C.E."/>
            <person name="Bousquet J."/>
            <person name="Jones S.J."/>
            <person name="Bohlmann J."/>
            <person name="Birol I."/>
        </authorList>
    </citation>
    <scope>NUCLEOTIDE SEQUENCE [LARGE SCALE GENOMIC DNA]</scope>
    <source>
        <tissue evidence="1">Flushing bud</tissue>
    </source>
</reference>
<gene>
    <name evidence="1" type="ORF">ABT39_MTgene2312</name>
</gene>